<accession>A0A1B8HLE4</accession>
<evidence type="ECO:0000313" key="3">
    <source>
        <dbReference type="Proteomes" id="UP000092247"/>
    </source>
</evidence>
<evidence type="ECO:0000313" key="2">
    <source>
        <dbReference type="EMBL" id="OBU10207.1"/>
    </source>
</evidence>
<dbReference type="EMBL" id="LZEX01000005">
    <property type="protein sequence ID" value="OBU10207.1"/>
    <property type="molecule type" value="Genomic_DNA"/>
</dbReference>
<dbReference type="InterPro" id="IPR018683">
    <property type="entry name" value="DUF2169"/>
</dbReference>
<feature type="domain" description="DUF2169" evidence="1">
    <location>
        <begin position="25"/>
        <end position="325"/>
    </location>
</feature>
<reference evidence="2 3" key="1">
    <citation type="submission" date="2016-06" db="EMBL/GenBank/DDBJ databases">
        <authorList>
            <person name="Kjaerup R.B."/>
            <person name="Dalgaard T.S."/>
            <person name="Juul-Madsen H.R."/>
        </authorList>
    </citation>
    <scope>NUCLEOTIDE SEQUENCE [LARGE SCALE GENOMIC DNA]</scope>
    <source>
        <strain evidence="2 3">GCSL-Mp3</strain>
    </source>
</reference>
<evidence type="ECO:0000259" key="1">
    <source>
        <dbReference type="Pfam" id="PF09937"/>
    </source>
</evidence>
<comment type="caution">
    <text evidence="2">The sequence shown here is derived from an EMBL/GenBank/DDBJ whole genome shotgun (WGS) entry which is preliminary data.</text>
</comment>
<dbReference type="STRING" id="368603.AYY16_14110"/>
<gene>
    <name evidence="2" type="ORF">AYY17_16580</name>
</gene>
<dbReference type="Proteomes" id="UP000092247">
    <property type="component" value="Unassembled WGS sequence"/>
</dbReference>
<dbReference type="Pfam" id="PF09937">
    <property type="entry name" value="DUF2169"/>
    <property type="match status" value="1"/>
</dbReference>
<organism evidence="2 3">
    <name type="scientific">Morganella psychrotolerans</name>
    <dbReference type="NCBI Taxonomy" id="368603"/>
    <lineage>
        <taxon>Bacteria</taxon>
        <taxon>Pseudomonadati</taxon>
        <taxon>Pseudomonadota</taxon>
        <taxon>Gammaproteobacteria</taxon>
        <taxon>Enterobacterales</taxon>
        <taxon>Morganellaceae</taxon>
        <taxon>Morganella</taxon>
    </lineage>
</organism>
<sequence>MNFINHTIFPAINYEGADLHDDKFHVVASRVTYDIRINNRDGQSQLIISPEQHPLNYTDVSYNETIDTSIEYESDLAPYKPKTDIVINATAFVPENNPVPVFDVGIQIGKFLKALRIFGPRSWIKEDNEWLLTESEPISYLDIRYEYAFGGSYTVNNDIISSPANPIGMGWYPESFLAQCNELHLPANQIESPNTPVEHISQIIRPDGLGFFGRNWLGRTEYAGAYHQEEMSSRQPQMPENFHYWCGAHPTLQIPHLKTGNKLPLKLFGLLSATEIERQHVSFYVPVENMFVFIGSGLGFSIPKNLQLDTVVVDMNLRKVFCTYRIALPGSLNISEMTLRHIPENSGR</sequence>
<dbReference type="AlphaFoldDB" id="A0A1B8HLE4"/>
<proteinExistence type="predicted"/>
<protein>
    <recommendedName>
        <fullName evidence="1">DUF2169 domain-containing protein</fullName>
    </recommendedName>
</protein>
<dbReference type="RefSeq" id="WP_067422155.1">
    <property type="nucleotide sequence ID" value="NZ_CBCPID010000010.1"/>
</dbReference>
<name>A0A1B8HLE4_9GAMM</name>